<protein>
    <submittedName>
        <fullName evidence="4">MADF domain-containing protein</fullName>
    </submittedName>
</protein>
<feature type="compositionally biased region" description="Polar residues" evidence="1">
    <location>
        <begin position="170"/>
        <end position="180"/>
    </location>
</feature>
<dbReference type="PROSITE" id="PS51029">
    <property type="entry name" value="MADF"/>
    <property type="match status" value="1"/>
</dbReference>
<dbReference type="Pfam" id="PF10545">
    <property type="entry name" value="MADF_DNA_bdg"/>
    <property type="match status" value="1"/>
</dbReference>
<dbReference type="SMART" id="SM00595">
    <property type="entry name" value="MADF"/>
    <property type="match status" value="1"/>
</dbReference>
<dbReference type="InterPro" id="IPR006578">
    <property type="entry name" value="MADF-dom"/>
</dbReference>
<dbReference type="PANTHER" id="PTHR21505:SF12">
    <property type="entry name" value="MADF DOMAIN-CONTAINING PROTEIN-RELATED"/>
    <property type="match status" value="1"/>
</dbReference>
<feature type="domain" description="MADF" evidence="2">
    <location>
        <begin position="1"/>
        <end position="88"/>
    </location>
</feature>
<feature type="region of interest" description="Disordered" evidence="1">
    <location>
        <begin position="108"/>
        <end position="165"/>
    </location>
</feature>
<evidence type="ECO:0000313" key="3">
    <source>
        <dbReference type="Proteomes" id="UP000887540"/>
    </source>
</evidence>
<sequence length="284" mass="31834">LWCSSHPDYSSHEKRKEALAETTQYLNGFEQSPNTFTEEDIRNQFKNLKDMYRRKMKRMEQLKAMNHPIEEPTWFYFQRLKFLDSSRANEVESPTSFEPKTELDHSIDDLINSGFPSFDKQDKNQPSTSAESVSTERSISIEKSTGSSKPTVRRGTKRSAELPIPEMHASTMQTNSSSDQPVAAPTVAPTSSAQATVTVQQALSAIHVPQSVAIRSNVGNTNDTSDDLECWGRFVVSTVRKLASHSPAVAVEVKKRINDILYEVELRGLTDATRSSENNSSKNT</sequence>
<evidence type="ECO:0000259" key="2">
    <source>
        <dbReference type="PROSITE" id="PS51029"/>
    </source>
</evidence>
<feature type="compositionally biased region" description="Polar residues" evidence="1">
    <location>
        <begin position="124"/>
        <end position="150"/>
    </location>
</feature>
<dbReference type="AlphaFoldDB" id="A0A914DF63"/>
<reference evidence="4" key="1">
    <citation type="submission" date="2022-11" db="UniProtKB">
        <authorList>
            <consortium name="WormBaseParasite"/>
        </authorList>
    </citation>
    <scope>IDENTIFICATION</scope>
</reference>
<proteinExistence type="predicted"/>
<dbReference type="Proteomes" id="UP000887540">
    <property type="component" value="Unplaced"/>
</dbReference>
<keyword evidence="3" id="KW-1185">Reference proteome</keyword>
<accession>A0A914DF63</accession>
<dbReference type="PANTHER" id="PTHR21505">
    <property type="entry name" value="MADF DOMAIN-CONTAINING PROTEIN-RELATED"/>
    <property type="match status" value="1"/>
</dbReference>
<evidence type="ECO:0000256" key="1">
    <source>
        <dbReference type="SAM" id="MobiDB-lite"/>
    </source>
</evidence>
<evidence type="ECO:0000313" key="4">
    <source>
        <dbReference type="WBParaSite" id="ACRNAN_scaffold2520.g19597.t1"/>
    </source>
</evidence>
<organism evidence="3 4">
    <name type="scientific">Acrobeloides nanus</name>
    <dbReference type="NCBI Taxonomy" id="290746"/>
    <lineage>
        <taxon>Eukaryota</taxon>
        <taxon>Metazoa</taxon>
        <taxon>Ecdysozoa</taxon>
        <taxon>Nematoda</taxon>
        <taxon>Chromadorea</taxon>
        <taxon>Rhabditida</taxon>
        <taxon>Tylenchina</taxon>
        <taxon>Cephalobomorpha</taxon>
        <taxon>Cephaloboidea</taxon>
        <taxon>Cephalobidae</taxon>
        <taxon>Acrobeloides</taxon>
    </lineage>
</organism>
<name>A0A914DF63_9BILA</name>
<feature type="region of interest" description="Disordered" evidence="1">
    <location>
        <begin position="170"/>
        <end position="189"/>
    </location>
</feature>
<dbReference type="WBParaSite" id="ACRNAN_scaffold2520.g19597.t1">
    <property type="protein sequence ID" value="ACRNAN_scaffold2520.g19597.t1"/>
    <property type="gene ID" value="ACRNAN_scaffold2520.g19597"/>
</dbReference>